<dbReference type="AlphaFoldDB" id="A0A3B1BJQ5"/>
<accession>A0A3B1BJQ5</accession>
<reference evidence="1" key="1">
    <citation type="submission" date="2018-06" db="EMBL/GenBank/DDBJ databases">
        <authorList>
            <person name="Zhirakovskaya E."/>
        </authorList>
    </citation>
    <scope>NUCLEOTIDE SEQUENCE</scope>
</reference>
<dbReference type="EMBL" id="UOGA01000008">
    <property type="protein sequence ID" value="VAX14751.1"/>
    <property type="molecule type" value="Genomic_DNA"/>
</dbReference>
<dbReference type="PANTHER" id="PTHR21248">
    <property type="entry name" value="CARDIOLIPIN SYNTHASE"/>
    <property type="match status" value="1"/>
</dbReference>
<feature type="non-terminal residue" evidence="1">
    <location>
        <position position="103"/>
    </location>
</feature>
<evidence type="ECO:0000313" key="1">
    <source>
        <dbReference type="EMBL" id="VAX14751.1"/>
    </source>
</evidence>
<dbReference type="SUPFAM" id="SSF56024">
    <property type="entry name" value="Phospholipase D/nuclease"/>
    <property type="match status" value="1"/>
</dbReference>
<dbReference type="Gene3D" id="3.30.870.10">
    <property type="entry name" value="Endonuclease Chain A"/>
    <property type="match status" value="1"/>
</dbReference>
<proteinExistence type="predicted"/>
<sequence length="103" mass="11574">MGEENFSILRSASEFYAALFADLRSAKESIRIQMYCIEEGKVSFDLKKILVERARAGVSVDLMYDSIGSYDMPKAYFDDLANGGVIVSEYHPINPRRAHGPFS</sequence>
<organism evidence="1">
    <name type="scientific">hydrothermal vent metagenome</name>
    <dbReference type="NCBI Taxonomy" id="652676"/>
    <lineage>
        <taxon>unclassified sequences</taxon>
        <taxon>metagenomes</taxon>
        <taxon>ecological metagenomes</taxon>
    </lineage>
</organism>
<name>A0A3B1BJQ5_9ZZZZ</name>
<protein>
    <submittedName>
        <fullName evidence="1">Uncharacterized protein</fullName>
    </submittedName>
</protein>
<dbReference type="PANTHER" id="PTHR21248:SF22">
    <property type="entry name" value="PHOSPHOLIPASE D"/>
    <property type="match status" value="1"/>
</dbReference>
<gene>
    <name evidence="1" type="ORF">MNBD_NITROSPINAE04-2736</name>
</gene>